<gene>
    <name evidence="2" type="ORF">LCGC14_2709570</name>
</gene>
<evidence type="ECO:0000313" key="2">
    <source>
        <dbReference type="EMBL" id="KKK91773.1"/>
    </source>
</evidence>
<name>A0A0F8ZDC7_9ZZZZ</name>
<accession>A0A0F8ZDC7</accession>
<proteinExistence type="predicted"/>
<organism evidence="2">
    <name type="scientific">marine sediment metagenome</name>
    <dbReference type="NCBI Taxonomy" id="412755"/>
    <lineage>
        <taxon>unclassified sequences</taxon>
        <taxon>metagenomes</taxon>
        <taxon>ecological metagenomes</taxon>
    </lineage>
</organism>
<protein>
    <submittedName>
        <fullName evidence="2">Uncharacterized protein</fullName>
    </submittedName>
</protein>
<feature type="compositionally biased region" description="Polar residues" evidence="1">
    <location>
        <begin position="96"/>
        <end position="106"/>
    </location>
</feature>
<dbReference type="AlphaFoldDB" id="A0A0F8ZDC7"/>
<evidence type="ECO:0000256" key="1">
    <source>
        <dbReference type="SAM" id="MobiDB-lite"/>
    </source>
</evidence>
<feature type="region of interest" description="Disordered" evidence="1">
    <location>
        <begin position="375"/>
        <end position="394"/>
    </location>
</feature>
<feature type="non-terminal residue" evidence="2">
    <location>
        <position position="1"/>
    </location>
</feature>
<feature type="region of interest" description="Disordered" evidence="1">
    <location>
        <begin position="74"/>
        <end position="106"/>
    </location>
</feature>
<reference evidence="2" key="1">
    <citation type="journal article" date="2015" name="Nature">
        <title>Complex archaea that bridge the gap between prokaryotes and eukaryotes.</title>
        <authorList>
            <person name="Spang A."/>
            <person name="Saw J.H."/>
            <person name="Jorgensen S.L."/>
            <person name="Zaremba-Niedzwiedzka K."/>
            <person name="Martijn J."/>
            <person name="Lind A.E."/>
            <person name="van Eijk R."/>
            <person name="Schleper C."/>
            <person name="Guy L."/>
            <person name="Ettema T.J."/>
        </authorList>
    </citation>
    <scope>NUCLEOTIDE SEQUENCE</scope>
</reference>
<sequence>NFILNVLLNPPNHLFLLHLDAKNYIDYMDDLIKKLLDFKDIFTSHRHKDKKTRKISFNDLLDFLHKASHQNGGADEIDVDGLSGELADNQPPKSHALNSHSAPTGNIAMSNKKFTGLVDPNANQDSATKKYHDDNLPLVADFGDGSDGVVIISGNTTLTADKYYTNLTINNGVVLNTGGYKIYGTGTLLNNGIIENNGLNATNKNGAVGAPGNTVRGGTDGGNGYELNPTNFGGGGGSGAGTVFISFKIIDNTNGVIRANGGNGRVGSHNQCNANNNGIAGIALSVGRGGNGGAGGTAGGIGGAGGVVTVTKQTFNSFVSGMNVFDYVLNEGIGGGCGGGGGGLGCQQAGTGGGGGGGHVLIYYNSADWGSEVATGGTGGNNGSSGTVTKIEVG</sequence>
<dbReference type="EMBL" id="LAZR01048503">
    <property type="protein sequence ID" value="KKK91773.1"/>
    <property type="molecule type" value="Genomic_DNA"/>
</dbReference>
<comment type="caution">
    <text evidence="2">The sequence shown here is derived from an EMBL/GenBank/DDBJ whole genome shotgun (WGS) entry which is preliminary data.</text>
</comment>